<keyword evidence="2" id="KW-1185">Reference proteome</keyword>
<name>A0A1G7SGD3_9GAMM</name>
<dbReference type="EMBL" id="FNCI01000006">
    <property type="protein sequence ID" value="SDG22137.1"/>
    <property type="molecule type" value="Genomic_DNA"/>
</dbReference>
<proteinExistence type="predicted"/>
<evidence type="ECO:0000313" key="2">
    <source>
        <dbReference type="Proteomes" id="UP000198641"/>
    </source>
</evidence>
<evidence type="ECO:0000313" key="1">
    <source>
        <dbReference type="EMBL" id="SDG22137.1"/>
    </source>
</evidence>
<gene>
    <name evidence="1" type="ORF">SAMN05216571_106153</name>
</gene>
<sequence>MEEIDMYPEPAGGWIMMCPCGATEIHGRHTTRWKAFKLRWLTESRYQMTCLECGRATERVAQNLEAGT</sequence>
<dbReference type="OrthoDB" id="6169506at2"/>
<organism evidence="1 2">
    <name type="scientific">Onishia taeanensis</name>
    <dbReference type="NCBI Taxonomy" id="284577"/>
    <lineage>
        <taxon>Bacteria</taxon>
        <taxon>Pseudomonadati</taxon>
        <taxon>Pseudomonadota</taxon>
        <taxon>Gammaproteobacteria</taxon>
        <taxon>Oceanospirillales</taxon>
        <taxon>Halomonadaceae</taxon>
        <taxon>Onishia</taxon>
    </lineage>
</organism>
<dbReference type="RefSeq" id="WP_092525721.1">
    <property type="nucleotide sequence ID" value="NZ_FNCI01000006.1"/>
</dbReference>
<accession>A0A1G7SGD3</accession>
<reference evidence="1 2" key="1">
    <citation type="submission" date="2016-10" db="EMBL/GenBank/DDBJ databases">
        <authorList>
            <person name="de Groot N.N."/>
        </authorList>
    </citation>
    <scope>NUCLEOTIDE SEQUENCE [LARGE SCALE GENOMIC DNA]</scope>
    <source>
        <strain evidence="1 2">BH539</strain>
    </source>
</reference>
<dbReference type="AlphaFoldDB" id="A0A1G7SGD3"/>
<dbReference type="Proteomes" id="UP000198641">
    <property type="component" value="Unassembled WGS sequence"/>
</dbReference>
<protein>
    <submittedName>
        <fullName evidence="1">Uncharacterized protein</fullName>
    </submittedName>
</protein>